<accession>A0ABU2Y805</accession>
<dbReference type="Gene3D" id="3.10.20.740">
    <property type="match status" value="1"/>
</dbReference>
<dbReference type="InterPro" id="IPR006657">
    <property type="entry name" value="MoPterin_dinucl-bd_dom"/>
</dbReference>
<keyword evidence="4" id="KW-0677">Repeat</keyword>
<evidence type="ECO:0000256" key="6">
    <source>
        <dbReference type="ARBA" id="ARBA00023004"/>
    </source>
</evidence>
<dbReference type="CDD" id="cd02753">
    <property type="entry name" value="MopB_Formate-Dh-H"/>
    <property type="match status" value="1"/>
</dbReference>
<dbReference type="Pfam" id="PF00384">
    <property type="entry name" value="Molybdopterin"/>
    <property type="match status" value="1"/>
</dbReference>
<dbReference type="PANTHER" id="PTHR43105:SF14">
    <property type="entry name" value="FORMATE DEHYDROGENASE H"/>
    <property type="match status" value="1"/>
</dbReference>
<feature type="domain" description="4Fe-4S ferredoxin-type" evidence="8">
    <location>
        <begin position="189"/>
        <end position="218"/>
    </location>
</feature>
<dbReference type="InterPro" id="IPR036010">
    <property type="entry name" value="2Fe-2S_ferredoxin-like_sf"/>
</dbReference>
<dbReference type="EC" id="1.17.1.9" evidence="10"/>
<evidence type="ECO:0000259" key="9">
    <source>
        <dbReference type="PROSITE" id="PS51669"/>
    </source>
</evidence>
<evidence type="ECO:0000313" key="11">
    <source>
        <dbReference type="Proteomes" id="UP001252186"/>
    </source>
</evidence>
<dbReference type="Gene3D" id="3.30.70.20">
    <property type="match status" value="1"/>
</dbReference>
<dbReference type="Proteomes" id="UP001252186">
    <property type="component" value="Unassembled WGS sequence"/>
</dbReference>
<dbReference type="Gene3D" id="2.40.40.20">
    <property type="match status" value="1"/>
</dbReference>
<dbReference type="Pfam" id="PF01568">
    <property type="entry name" value="Molydop_binding"/>
    <property type="match status" value="1"/>
</dbReference>
<evidence type="ECO:0000313" key="10">
    <source>
        <dbReference type="EMBL" id="MDT0554333.1"/>
    </source>
</evidence>
<dbReference type="PIRSF" id="PIRSF036643">
    <property type="entry name" value="FDH_alpha"/>
    <property type="match status" value="1"/>
</dbReference>
<dbReference type="GO" id="GO:0008863">
    <property type="term" value="F:formate dehydrogenase (NAD+) activity"/>
    <property type="evidence" value="ECO:0007669"/>
    <property type="project" value="UniProtKB-EC"/>
</dbReference>
<evidence type="ECO:0000256" key="4">
    <source>
        <dbReference type="ARBA" id="ARBA00022737"/>
    </source>
</evidence>
<dbReference type="InterPro" id="IPR006656">
    <property type="entry name" value="Mopterin_OxRdtase"/>
</dbReference>
<dbReference type="PROSITE" id="PS51669">
    <property type="entry name" value="4FE4S_MOW_BIS_MGD"/>
    <property type="match status" value="1"/>
</dbReference>
<dbReference type="InterPro" id="IPR027467">
    <property type="entry name" value="MopterinOxRdtase_cofactor_BS"/>
</dbReference>
<protein>
    <submittedName>
        <fullName evidence="10">Formate dehydrogenase subunit alpha</fullName>
        <ecNumber evidence="10">1.17.1.9</ecNumber>
    </submittedName>
</protein>
<dbReference type="SUPFAM" id="SSF54292">
    <property type="entry name" value="2Fe-2S ferredoxin-like"/>
    <property type="match status" value="1"/>
</dbReference>
<dbReference type="Gene3D" id="3.40.228.10">
    <property type="entry name" value="Dimethylsulfoxide Reductase, domain 2"/>
    <property type="match status" value="1"/>
</dbReference>
<dbReference type="InterPro" id="IPR017900">
    <property type="entry name" value="4Fe4S_Fe_S_CS"/>
</dbReference>
<dbReference type="InterPro" id="IPR006963">
    <property type="entry name" value="Mopterin_OxRdtase_4Fe-4S_dom"/>
</dbReference>
<dbReference type="EMBL" id="JAVRHV010000009">
    <property type="protein sequence ID" value="MDT0554333.1"/>
    <property type="molecule type" value="Genomic_DNA"/>
</dbReference>
<dbReference type="InterPro" id="IPR006655">
    <property type="entry name" value="Mopterin_OxRdtase_prok_CS"/>
</dbReference>
<dbReference type="CDD" id="cd00207">
    <property type="entry name" value="fer2"/>
    <property type="match status" value="1"/>
</dbReference>
<keyword evidence="6" id="KW-0408">Iron</keyword>
<evidence type="ECO:0000256" key="2">
    <source>
        <dbReference type="ARBA" id="ARBA00022485"/>
    </source>
</evidence>
<dbReference type="PROSITE" id="PS00551">
    <property type="entry name" value="MOLYBDOPTERIN_PROK_1"/>
    <property type="match status" value="1"/>
</dbReference>
<dbReference type="Pfam" id="PF22117">
    <property type="entry name" value="Fer4_Nqo3"/>
    <property type="match status" value="1"/>
</dbReference>
<dbReference type="InterPro" id="IPR041924">
    <property type="entry name" value="Formate_Dh-H_N"/>
</dbReference>
<dbReference type="SUPFAM" id="SSF54862">
    <property type="entry name" value="4Fe-4S ferredoxins"/>
    <property type="match status" value="1"/>
</dbReference>
<comment type="caution">
    <text evidence="10">The sequence shown here is derived from an EMBL/GenBank/DDBJ whole genome shotgun (WGS) entry which is preliminary data.</text>
</comment>
<dbReference type="RefSeq" id="WP_311594420.1">
    <property type="nucleotide sequence ID" value="NZ_JAVRHV010000009.1"/>
</dbReference>
<feature type="domain" description="4Fe-4S Mo/W bis-MGD-type" evidence="9">
    <location>
        <begin position="225"/>
        <end position="281"/>
    </location>
</feature>
<evidence type="ECO:0000256" key="7">
    <source>
        <dbReference type="ARBA" id="ARBA00023014"/>
    </source>
</evidence>
<gene>
    <name evidence="10" type="primary">fdhF</name>
    <name evidence="10" type="ORF">RM519_13810</name>
</gene>
<reference evidence="10 11" key="1">
    <citation type="submission" date="2023-09" db="EMBL/GenBank/DDBJ databases">
        <authorList>
            <person name="Rey-Velasco X."/>
        </authorList>
    </citation>
    <scope>NUCLEOTIDE SEQUENCE [LARGE SCALE GENOMIC DNA]</scope>
    <source>
        <strain evidence="10 11">P050</strain>
    </source>
</reference>
<keyword evidence="11" id="KW-1185">Reference proteome</keyword>
<evidence type="ECO:0000256" key="1">
    <source>
        <dbReference type="ARBA" id="ARBA00007023"/>
    </source>
</evidence>
<evidence type="ECO:0000259" key="8">
    <source>
        <dbReference type="PROSITE" id="PS51379"/>
    </source>
</evidence>
<dbReference type="InterPro" id="IPR054351">
    <property type="entry name" value="NADH_UbQ_OxRdtase_ferredoxin"/>
</dbReference>
<dbReference type="InterPro" id="IPR006478">
    <property type="entry name" value="Formate_DH_asu"/>
</dbReference>
<dbReference type="InterPro" id="IPR050123">
    <property type="entry name" value="Prok_molybdopt-oxidoreductase"/>
</dbReference>
<dbReference type="SUPFAM" id="SSF50692">
    <property type="entry name" value="ADC-like"/>
    <property type="match status" value="1"/>
</dbReference>
<keyword evidence="2" id="KW-0004">4Fe-4S</keyword>
<dbReference type="Pfam" id="PF04879">
    <property type="entry name" value="Molybdop_Fe4S4"/>
    <property type="match status" value="1"/>
</dbReference>
<sequence>MKAFINNTAYTVLENETILEFVRRIETNKNAIPTMCQDDRLENFGSCRVCSVEIAREQDGPTRTVASCHTPVTDGIFIYHNTDRIKKLRKNIVELVLTDYPSDKVFPEENKKATPFQETIAQIGIPDVRYPKGENHLDIETDKAHPYIKSDLAQCINCYRCVRACEEIQGEMILGMSGRGFATNIIKGFDTSFDESACVSCGACVQTCPTEALTDKFETKTLLADKTVRTTCTYCGVGCQLDVSVIDGEIKGIQAPETAEVNEGHTCLKGRFAFQFYDHPDRLREPLIKKNGKFEEVTWEEAYDFIASKMLHIKNKYGPDSIGGISSSRATNEENYLMQKMIRVGVGTNNIDGCARVCHAPTAYGMQQAFGTGAATNSIEDLKQTDAIFLFGANPIKGHPVTGAKIKQAFMKGVTSIVVDPVKTKLANLATHFLQIRPGTNVAVLNMIAYHIINENLVNEHFITSYTEKYEEFKTHVSNLNIPELEKLTGVSNEDVKQAAIAYASAERAMEFHGLGVTEHFQGSKTVMLLSNIAMMTGNIGKNGVGLNPLRGQNNVQGAADMGVQPHQGAGYMDVNKPEIQTYYAEKYGIDKMPVKEGLKIPQMLDAAIDGKIKALYIMGEDTIMTDPNTNHSIKAFEKLELIVVQELFMTATTELADVVLPAASYFEKNGTFTNGERRVQRVNKVVEPIGNSKPDGQIIIDIMDKLGYKQPTGATYNAALVIEEIADVIPFMKGLSWDRLGKNGLQWPIKEDGTDTQMLHVNGQFKKGIGTFHNFDFEESPEIVSHGQKFPFILTTGRELEHYNSGTMTRRTDNQHILNKDYLEVNPKDALKKGIKDSETVRIYSDRGSVNIPIKFSKNVKKGVLRTTFHQPEVFINLITGSVGDKETLTPEYKVVAVDFEKIE</sequence>
<dbReference type="PROSITE" id="PS00490">
    <property type="entry name" value="MOLYBDOPTERIN_PROK_2"/>
    <property type="match status" value="1"/>
</dbReference>
<keyword evidence="3" id="KW-0479">Metal-binding</keyword>
<comment type="similarity">
    <text evidence="1">In the C-terminal section; belongs to the prokaryotic molybdopterin-containing oxidoreductase family.</text>
</comment>
<keyword evidence="7" id="KW-0411">Iron-sulfur</keyword>
<dbReference type="NCBIfam" id="TIGR01591">
    <property type="entry name" value="Fdh-alpha"/>
    <property type="match status" value="1"/>
</dbReference>
<dbReference type="InterPro" id="IPR001041">
    <property type="entry name" value="2Fe-2S_ferredoxin-type"/>
</dbReference>
<dbReference type="SMART" id="SM00926">
    <property type="entry name" value="Molybdop_Fe4S4"/>
    <property type="match status" value="1"/>
</dbReference>
<dbReference type="InterPro" id="IPR017896">
    <property type="entry name" value="4Fe4S_Fe-S-bd"/>
</dbReference>
<dbReference type="Gene3D" id="3.40.50.740">
    <property type="match status" value="1"/>
</dbReference>
<organism evidence="10 11">
    <name type="scientific">Urechidicola vernalis</name>
    <dbReference type="NCBI Taxonomy" id="3075600"/>
    <lineage>
        <taxon>Bacteria</taxon>
        <taxon>Pseudomonadati</taxon>
        <taxon>Bacteroidota</taxon>
        <taxon>Flavobacteriia</taxon>
        <taxon>Flavobacteriales</taxon>
        <taxon>Flavobacteriaceae</taxon>
        <taxon>Urechidicola</taxon>
    </lineage>
</organism>
<proteinExistence type="inferred from homology"/>
<dbReference type="InterPro" id="IPR009010">
    <property type="entry name" value="Asp_de-COase-like_dom_sf"/>
</dbReference>
<dbReference type="Gene3D" id="2.20.25.90">
    <property type="entry name" value="ADC-like domains"/>
    <property type="match status" value="1"/>
</dbReference>
<name>A0ABU2Y805_9FLAO</name>
<evidence type="ECO:0000256" key="5">
    <source>
        <dbReference type="ARBA" id="ARBA00023002"/>
    </source>
</evidence>
<keyword evidence="5 10" id="KW-0560">Oxidoreductase</keyword>
<dbReference type="PROSITE" id="PS51379">
    <property type="entry name" value="4FE4S_FER_2"/>
    <property type="match status" value="1"/>
</dbReference>
<dbReference type="PANTHER" id="PTHR43105">
    <property type="entry name" value="RESPIRATORY NITRATE REDUCTASE"/>
    <property type="match status" value="1"/>
</dbReference>
<evidence type="ECO:0000256" key="3">
    <source>
        <dbReference type="ARBA" id="ARBA00022723"/>
    </source>
</evidence>
<dbReference type="SUPFAM" id="SSF53706">
    <property type="entry name" value="Formate dehydrogenase/DMSO reductase, domains 1-3"/>
    <property type="match status" value="1"/>
</dbReference>
<dbReference type="Pfam" id="PF13510">
    <property type="entry name" value="Fer2_4"/>
    <property type="match status" value="1"/>
</dbReference>
<dbReference type="PROSITE" id="PS00198">
    <property type="entry name" value="4FE4S_FER_1"/>
    <property type="match status" value="1"/>
</dbReference>